<feature type="region of interest" description="Disordered" evidence="5">
    <location>
        <begin position="123"/>
        <end position="159"/>
    </location>
</feature>
<feature type="compositionally biased region" description="Gly residues" evidence="5">
    <location>
        <begin position="145"/>
        <end position="154"/>
    </location>
</feature>
<comment type="caution">
    <text evidence="6">The sequence shown here is derived from an EMBL/GenBank/DDBJ whole genome shotgun (WGS) entry which is preliminary data.</text>
</comment>
<protein>
    <recommendedName>
        <fullName evidence="8">RNA polymerase III RPC4</fullName>
    </recommendedName>
</protein>
<evidence type="ECO:0000256" key="2">
    <source>
        <dbReference type="ARBA" id="ARBA00022478"/>
    </source>
</evidence>
<keyword evidence="7" id="KW-1185">Reference proteome</keyword>
<dbReference type="GO" id="GO:0003677">
    <property type="term" value="F:DNA binding"/>
    <property type="evidence" value="ECO:0007669"/>
    <property type="project" value="InterPro"/>
</dbReference>
<evidence type="ECO:0000256" key="5">
    <source>
        <dbReference type="SAM" id="MobiDB-lite"/>
    </source>
</evidence>
<evidence type="ECO:0008006" key="8">
    <source>
        <dbReference type="Google" id="ProtNLM"/>
    </source>
</evidence>
<gene>
    <name evidence="6" type="ORF">LtaPh_3542100</name>
</gene>
<dbReference type="AlphaFoldDB" id="A0A640KUA5"/>
<keyword evidence="3" id="KW-0804">Transcription</keyword>
<keyword evidence="2" id="KW-0240">DNA-directed RNA polymerase</keyword>
<evidence type="ECO:0000313" key="7">
    <source>
        <dbReference type="Proteomes" id="UP000419144"/>
    </source>
</evidence>
<keyword evidence="4" id="KW-0539">Nucleus</keyword>
<dbReference type="GO" id="GO:0005666">
    <property type="term" value="C:RNA polymerase III complex"/>
    <property type="evidence" value="ECO:0007669"/>
    <property type="project" value="InterPro"/>
</dbReference>
<sequence>MPMGYSHIRLAAHYFYHTPSTPTFRTCTRVEELPIAVNTPVWQLKRTRASGDLTAADCFLGACRSVRGYLHMPPKAPNLKFKPKLVVRGDDTAARPPAAEATADLSLVQLARLQGLYIEEQVPSSSEAVSGSGDRLAPPSSSPAHGGGDAGGSSGTRAGNLQQWSANLASNEDSAREIAASSLLRPKGRIHNLSAHAALEEASRRQIDISQYPEGAPPLPHNSMNTIVSPSVSNNHDPVHSGLYTPLPLDASLPSRLAAEESRTLSATGAAANGTQQPISAAPMDVDGTAFLREAELEQQRAYAANMRFYEDSLRPMQASDPSVTAAHGGLVWMQLPRFHENAPFSFCDLPPGKVGALKVLRSGRMVLDIAGVYYDVAVEGYEDAGNDGACSMAVATQPSAYPSNPSSKASCYELGLLQKKLICTPTLP</sequence>
<reference evidence="6" key="1">
    <citation type="submission" date="2019-11" db="EMBL/GenBank/DDBJ databases">
        <title>Leishmania tarentolae CDS.</title>
        <authorList>
            <person name="Goto Y."/>
            <person name="Yamagishi J."/>
        </authorList>
    </citation>
    <scope>NUCLEOTIDE SEQUENCE [LARGE SCALE GENOMIC DNA]</scope>
    <source>
        <strain evidence="6">Parrot Tar II</strain>
    </source>
</reference>
<dbReference type="Pfam" id="PF05132">
    <property type="entry name" value="RNA_pol_Rpc4"/>
    <property type="match status" value="1"/>
</dbReference>
<evidence type="ECO:0000256" key="4">
    <source>
        <dbReference type="ARBA" id="ARBA00023242"/>
    </source>
</evidence>
<organism evidence="6 7">
    <name type="scientific">Leishmania tarentolae</name>
    <name type="common">Sauroleishmania tarentolae</name>
    <dbReference type="NCBI Taxonomy" id="5689"/>
    <lineage>
        <taxon>Eukaryota</taxon>
        <taxon>Discoba</taxon>
        <taxon>Euglenozoa</taxon>
        <taxon>Kinetoplastea</taxon>
        <taxon>Metakinetoplastina</taxon>
        <taxon>Trypanosomatida</taxon>
        <taxon>Trypanosomatidae</taxon>
        <taxon>Leishmaniinae</taxon>
        <taxon>Leishmania</taxon>
        <taxon>lizard Leishmania</taxon>
    </lineage>
</organism>
<dbReference type="InterPro" id="IPR007811">
    <property type="entry name" value="RPC4"/>
</dbReference>
<evidence type="ECO:0000313" key="6">
    <source>
        <dbReference type="EMBL" id="GET92938.1"/>
    </source>
</evidence>
<dbReference type="PANTHER" id="PTHR13408">
    <property type="entry name" value="DNA-DIRECTED RNA POLYMERASE III"/>
    <property type="match status" value="1"/>
</dbReference>
<dbReference type="Proteomes" id="UP000419144">
    <property type="component" value="Unassembled WGS sequence"/>
</dbReference>
<evidence type="ECO:0000256" key="1">
    <source>
        <dbReference type="ARBA" id="ARBA00004123"/>
    </source>
</evidence>
<dbReference type="EMBL" id="BLBS01000056">
    <property type="protein sequence ID" value="GET92938.1"/>
    <property type="molecule type" value="Genomic_DNA"/>
</dbReference>
<accession>A0A640KUA5</accession>
<dbReference type="GO" id="GO:0042797">
    <property type="term" value="P:tRNA transcription by RNA polymerase III"/>
    <property type="evidence" value="ECO:0007669"/>
    <property type="project" value="TreeGrafter"/>
</dbReference>
<evidence type="ECO:0000256" key="3">
    <source>
        <dbReference type="ARBA" id="ARBA00023163"/>
    </source>
</evidence>
<name>A0A640KUA5_LEITA</name>
<proteinExistence type="predicted"/>
<dbReference type="VEuPathDB" id="TriTrypDB:LtaPh_3542100"/>
<dbReference type="PANTHER" id="PTHR13408:SF0">
    <property type="entry name" value="DNA-DIRECTED RNA POLYMERASE III SUBUNIT RPC4"/>
    <property type="match status" value="1"/>
</dbReference>
<dbReference type="OrthoDB" id="5836119at2759"/>
<comment type="subcellular location">
    <subcellularLocation>
        <location evidence="1">Nucleus</location>
    </subcellularLocation>
</comment>